<feature type="compositionally biased region" description="Low complexity" evidence="7">
    <location>
        <begin position="316"/>
        <end position="325"/>
    </location>
</feature>
<feature type="region of interest" description="Disordered" evidence="7">
    <location>
        <begin position="673"/>
        <end position="708"/>
    </location>
</feature>
<evidence type="ECO:0000256" key="5">
    <source>
        <dbReference type="ARBA" id="ARBA00023242"/>
    </source>
</evidence>
<dbReference type="InterPro" id="IPR017907">
    <property type="entry name" value="Znf_RING_CS"/>
</dbReference>
<feature type="domain" description="RING-type" evidence="8">
    <location>
        <begin position="12"/>
        <end position="50"/>
    </location>
</feature>
<dbReference type="GO" id="GO:0008270">
    <property type="term" value="F:zinc ion binding"/>
    <property type="evidence" value="ECO:0007669"/>
    <property type="project" value="UniProtKB-KW"/>
</dbReference>
<dbReference type="SMART" id="SM00184">
    <property type="entry name" value="RING"/>
    <property type="match status" value="1"/>
</dbReference>
<dbReference type="Pfam" id="PF16207">
    <property type="entry name" value="RAWUL"/>
    <property type="match status" value="1"/>
</dbReference>
<evidence type="ECO:0000313" key="11">
    <source>
        <dbReference type="WBParaSite" id="TCNE_0001082501-mRNA-1"/>
    </source>
</evidence>
<feature type="region of interest" description="Disordered" evidence="7">
    <location>
        <begin position="289"/>
        <end position="536"/>
    </location>
</feature>
<feature type="compositionally biased region" description="Low complexity" evidence="7">
    <location>
        <begin position="424"/>
        <end position="457"/>
    </location>
</feature>
<gene>
    <name evidence="9" type="ORF">TCNE_LOCUS10825</name>
</gene>
<keyword evidence="4" id="KW-0862">Zinc</keyword>
<dbReference type="AlphaFoldDB" id="A0A183UQQ5"/>
<dbReference type="SUPFAM" id="SSF57850">
    <property type="entry name" value="RING/U-box"/>
    <property type="match status" value="1"/>
</dbReference>
<feature type="compositionally biased region" description="Low complexity" evidence="7">
    <location>
        <begin position="549"/>
        <end position="559"/>
    </location>
</feature>
<keyword evidence="3 6" id="KW-0863">Zinc-finger</keyword>
<dbReference type="EMBL" id="UYWY01020630">
    <property type="protein sequence ID" value="VDM42146.1"/>
    <property type="molecule type" value="Genomic_DNA"/>
</dbReference>
<evidence type="ECO:0000256" key="3">
    <source>
        <dbReference type="ARBA" id="ARBA00022771"/>
    </source>
</evidence>
<dbReference type="PROSITE" id="PS50089">
    <property type="entry name" value="ZF_RING_2"/>
    <property type="match status" value="1"/>
</dbReference>
<dbReference type="FunFam" id="3.30.40.10:FF:000033">
    <property type="entry name" value="Polycomb group RING finger protein 3"/>
    <property type="match status" value="1"/>
</dbReference>
<evidence type="ECO:0000256" key="2">
    <source>
        <dbReference type="ARBA" id="ARBA00022723"/>
    </source>
</evidence>
<accession>A0A183UQQ5</accession>
<name>A0A183UQQ5_TOXCA</name>
<reference evidence="11" key="1">
    <citation type="submission" date="2016-06" db="UniProtKB">
        <authorList>
            <consortium name="WormBaseParasite"/>
        </authorList>
    </citation>
    <scope>IDENTIFICATION</scope>
</reference>
<sequence length="759" mass="80866">MKAADFNENLCCSLCKSYLIDAVTLTECLHFFCRSCLLAHLCHESRCPKCASDLGTELSEAFVRDETLQRLVYKMVPDVYWEELRRRGDFYKRRTISNEEKAILFEKNLLQLSSELCAPSEMVSLCIEYVSPGPSDADDVTTMVEGDDVKPTTLAEADRVEKQEKLVTSYFRCVAATTVRALRKLMEAKLEVSDTYRLIFVDPECNSTLDDSCTLQDVAYMFSWRRESPMSILFTLQRHLEEEKPPVLDMELMPELVAEEPLPQTSTASSSALETPVQLPALTVSLNTSMMEGGSNHQPIITTEVQPPPRKKRKPSSPTKKQQPASPAPPIQRMIGVSPLAKGPPPLMRQEKLESTGGAQGKKTTPPSAVAQNGSPSASSSRKAAAGDKPLGGASSKANVDGPTAPKQPKLASTSSFDAKMRKIISTSTASSSSKSASDSPSSSCSNCNSNSITNPPQSMASDANSNSSSSNSSSGKPHSSTVSTSKSSNTTTSQTTTTTNSTTNSTSNTSSDSQQSTTQYNASGTPSCGQSNAVAHSTSSCNSSSSFSIVSGSGSSSGPNNQPVHPRPIQPRPVVEAKTNYEALVKSYTLNGVNKFAAFALDGKQAKSFAAHAMHVQSSIFLDPKLASQPIKQVLSGRGMPLMPEAAPYLRPPSAQIASFMQHFHMQSFQGGLGPTSSPIMHSNGSAPPSAPPTPSHLAVSQSPPTQISQLKLPTVSTGSADAGKLLGKTSPVPKIQQKIGASLPIPTAHITPFMSQS</sequence>
<feature type="compositionally biased region" description="Polar residues" evidence="7">
    <location>
        <begin position="521"/>
        <end position="536"/>
    </location>
</feature>
<feature type="compositionally biased region" description="Polar residues" evidence="7">
    <location>
        <begin position="362"/>
        <end position="374"/>
    </location>
</feature>
<dbReference type="Pfam" id="PF00097">
    <property type="entry name" value="zf-C3HC4"/>
    <property type="match status" value="1"/>
</dbReference>
<dbReference type="Gene3D" id="3.10.20.90">
    <property type="entry name" value="Phosphatidylinositol 3-kinase Catalytic Subunit, Chain A, domain 1"/>
    <property type="match status" value="1"/>
</dbReference>
<protein>
    <submittedName>
        <fullName evidence="11">RING-type domain-containing protein</fullName>
    </submittedName>
</protein>
<dbReference type="InterPro" id="IPR013083">
    <property type="entry name" value="Znf_RING/FYVE/PHD"/>
</dbReference>
<feature type="compositionally biased region" description="Polar residues" evidence="7">
    <location>
        <begin position="673"/>
        <end position="686"/>
    </location>
</feature>
<dbReference type="Proteomes" id="UP000050794">
    <property type="component" value="Unassembled WGS sequence"/>
</dbReference>
<evidence type="ECO:0000256" key="7">
    <source>
        <dbReference type="SAM" id="MobiDB-lite"/>
    </source>
</evidence>
<feature type="compositionally biased region" description="Low complexity" evidence="7">
    <location>
        <begin position="375"/>
        <end position="384"/>
    </location>
</feature>
<evidence type="ECO:0000256" key="6">
    <source>
        <dbReference type="PROSITE-ProRule" id="PRU00175"/>
    </source>
</evidence>
<feature type="region of interest" description="Disordered" evidence="7">
    <location>
        <begin position="549"/>
        <end position="574"/>
    </location>
</feature>
<organism evidence="10 11">
    <name type="scientific">Toxocara canis</name>
    <name type="common">Canine roundworm</name>
    <dbReference type="NCBI Taxonomy" id="6265"/>
    <lineage>
        <taxon>Eukaryota</taxon>
        <taxon>Metazoa</taxon>
        <taxon>Ecdysozoa</taxon>
        <taxon>Nematoda</taxon>
        <taxon>Chromadorea</taxon>
        <taxon>Rhabditida</taxon>
        <taxon>Spirurina</taxon>
        <taxon>Ascaridomorpha</taxon>
        <taxon>Ascaridoidea</taxon>
        <taxon>Toxocaridae</taxon>
        <taxon>Toxocara</taxon>
    </lineage>
</organism>
<comment type="subcellular location">
    <subcellularLocation>
        <location evidence="1">Nucleus</location>
    </subcellularLocation>
</comment>
<evidence type="ECO:0000259" key="8">
    <source>
        <dbReference type="PROSITE" id="PS50089"/>
    </source>
</evidence>
<dbReference type="PANTHER" id="PTHR10825:SF29">
    <property type="entry name" value="POLYCOMB GROUP RING FINGER PROTEIN 1"/>
    <property type="match status" value="1"/>
</dbReference>
<dbReference type="InterPro" id="IPR032443">
    <property type="entry name" value="RAWUL"/>
</dbReference>
<dbReference type="PANTHER" id="PTHR10825">
    <property type="entry name" value="RING FINGER DOMAIN-CONTAINING, POLYCOMB GROUP COMPONENT"/>
    <property type="match status" value="1"/>
</dbReference>
<evidence type="ECO:0000313" key="10">
    <source>
        <dbReference type="Proteomes" id="UP000050794"/>
    </source>
</evidence>
<dbReference type="Gene3D" id="3.30.40.10">
    <property type="entry name" value="Zinc/RING finger domain, C3HC4 (zinc finger)"/>
    <property type="match status" value="1"/>
</dbReference>
<keyword evidence="2" id="KW-0479">Metal-binding</keyword>
<dbReference type="GO" id="GO:0035102">
    <property type="term" value="C:PRC1 complex"/>
    <property type="evidence" value="ECO:0007669"/>
    <property type="project" value="TreeGrafter"/>
</dbReference>
<reference evidence="9 10" key="2">
    <citation type="submission" date="2018-11" db="EMBL/GenBank/DDBJ databases">
        <authorList>
            <consortium name="Pathogen Informatics"/>
        </authorList>
    </citation>
    <scope>NUCLEOTIDE SEQUENCE [LARGE SCALE GENOMIC DNA]</scope>
</reference>
<keyword evidence="5" id="KW-0539">Nucleus</keyword>
<dbReference type="InterPro" id="IPR001841">
    <property type="entry name" value="Znf_RING"/>
</dbReference>
<dbReference type="GO" id="GO:0000122">
    <property type="term" value="P:negative regulation of transcription by RNA polymerase II"/>
    <property type="evidence" value="ECO:0007669"/>
    <property type="project" value="TreeGrafter"/>
</dbReference>
<dbReference type="CDD" id="cd17082">
    <property type="entry name" value="RAWUL_PCGF2_like"/>
    <property type="match status" value="1"/>
</dbReference>
<evidence type="ECO:0000256" key="4">
    <source>
        <dbReference type="ARBA" id="ARBA00022833"/>
    </source>
</evidence>
<proteinExistence type="predicted"/>
<feature type="compositionally biased region" description="Polar residues" evidence="7">
    <location>
        <begin position="289"/>
        <end position="305"/>
    </location>
</feature>
<keyword evidence="10" id="KW-1185">Reference proteome</keyword>
<evidence type="ECO:0000313" key="9">
    <source>
        <dbReference type="EMBL" id="VDM42146.1"/>
    </source>
</evidence>
<feature type="compositionally biased region" description="Low complexity" evidence="7">
    <location>
        <begin position="465"/>
        <end position="520"/>
    </location>
</feature>
<dbReference type="InterPro" id="IPR018957">
    <property type="entry name" value="Znf_C3HC4_RING-type"/>
</dbReference>
<dbReference type="PROSITE" id="PS00518">
    <property type="entry name" value="ZF_RING_1"/>
    <property type="match status" value="1"/>
</dbReference>
<dbReference type="GO" id="GO:1990841">
    <property type="term" value="F:promoter-specific chromatin binding"/>
    <property type="evidence" value="ECO:0007669"/>
    <property type="project" value="TreeGrafter"/>
</dbReference>
<evidence type="ECO:0000256" key="1">
    <source>
        <dbReference type="ARBA" id="ARBA00004123"/>
    </source>
</evidence>
<dbReference type="WBParaSite" id="TCNE_0001082501-mRNA-1">
    <property type="protein sequence ID" value="TCNE_0001082501-mRNA-1"/>
    <property type="gene ID" value="TCNE_0001082501"/>
</dbReference>